<feature type="binding site" evidence="3">
    <location>
        <position position="69"/>
    </location>
    <ligand>
        <name>a divalent metal cation</name>
        <dbReference type="ChEBI" id="CHEBI:60240"/>
        <label>1</label>
    </ligand>
</feature>
<proteinExistence type="inferred from homology"/>
<feature type="binding site" evidence="3">
    <location>
        <position position="228"/>
    </location>
    <ligand>
        <name>a divalent metal cation</name>
        <dbReference type="ChEBI" id="CHEBI:60240"/>
        <label>1</label>
    </ligand>
</feature>
<dbReference type="Pfam" id="PF01784">
    <property type="entry name" value="DUF34_NIF3"/>
    <property type="match status" value="1"/>
</dbReference>
<dbReference type="InterPro" id="IPR002678">
    <property type="entry name" value="DUF34/NIF3"/>
</dbReference>
<dbReference type="EMBL" id="PEYY01000080">
    <property type="protein sequence ID" value="PIS17950.1"/>
    <property type="molecule type" value="Genomic_DNA"/>
</dbReference>
<sequence length="262" mass="28618">MVTRDELTKYIEDTIGHDLLTKANKLDPRANGVQVIGKDKVEKIVLGVSCSLEFLTEAVSAKADYCLFHHGLDLATSSLVGSVLNISQQQQLKLVFSHELSVAGYHYVLDAQSEFGNNATIIKLLGAKRLDMPYFEEWGWVGEFTKPVKSTELAAKLADITSHDVFAVYGGKNLIKRIGVCSGGAKVFGNNLKEILEKSIDVHVTGEIAEGSSALAKEAGFNIFVAGHYATEVFGVQELGKKIKEKFGDKLEVEFIDIPNIL</sequence>
<evidence type="ECO:0000256" key="3">
    <source>
        <dbReference type="PIRSR" id="PIRSR602678-1"/>
    </source>
</evidence>
<accession>A0A2H0WZ51</accession>
<evidence type="ECO:0000256" key="1">
    <source>
        <dbReference type="ARBA" id="ARBA00006964"/>
    </source>
</evidence>
<dbReference type="InterPro" id="IPR036069">
    <property type="entry name" value="DUF34/NIF3_sf"/>
</dbReference>
<evidence type="ECO:0000313" key="5">
    <source>
        <dbReference type="Proteomes" id="UP000229574"/>
    </source>
</evidence>
<reference evidence="5" key="1">
    <citation type="submission" date="2017-09" db="EMBL/GenBank/DDBJ databases">
        <title>Depth-based differentiation of microbial function through sediment-hosted aquifers and enrichment of novel symbionts in the deep terrestrial subsurface.</title>
        <authorList>
            <person name="Probst A.J."/>
            <person name="Ladd B."/>
            <person name="Jarett J.K."/>
            <person name="Geller-Mcgrath D.E."/>
            <person name="Sieber C.M.K."/>
            <person name="Emerson J.B."/>
            <person name="Anantharaman K."/>
            <person name="Thomas B.C."/>
            <person name="Malmstrom R."/>
            <person name="Stieglmeier M."/>
            <person name="Klingl A."/>
            <person name="Woyke T."/>
            <person name="Ryan C.M."/>
            <person name="Banfield J.F."/>
        </authorList>
    </citation>
    <scope>NUCLEOTIDE SEQUENCE [LARGE SCALE GENOMIC DNA]</scope>
</reference>
<dbReference type="GO" id="GO:0005737">
    <property type="term" value="C:cytoplasm"/>
    <property type="evidence" value="ECO:0007669"/>
    <property type="project" value="TreeGrafter"/>
</dbReference>
<protein>
    <submittedName>
        <fullName evidence="4">Nif3-like dinuclear metal center hexameric protein</fullName>
    </submittedName>
</protein>
<comment type="caution">
    <text evidence="4">The sequence shown here is derived from an EMBL/GenBank/DDBJ whole genome shotgun (WGS) entry which is preliminary data.</text>
</comment>
<dbReference type="SUPFAM" id="SSF102705">
    <property type="entry name" value="NIF3 (NGG1p interacting factor 3)-like"/>
    <property type="match status" value="1"/>
</dbReference>
<dbReference type="GO" id="GO:0046872">
    <property type="term" value="F:metal ion binding"/>
    <property type="evidence" value="ECO:0007669"/>
    <property type="project" value="UniProtKB-KW"/>
</dbReference>
<dbReference type="NCBIfam" id="TIGR00486">
    <property type="entry name" value="YbgI_SA1388"/>
    <property type="match status" value="1"/>
</dbReference>
<feature type="binding site" evidence="3">
    <location>
        <position position="110"/>
    </location>
    <ligand>
        <name>a divalent metal cation</name>
        <dbReference type="ChEBI" id="CHEBI:60240"/>
        <label>1</label>
    </ligand>
</feature>
<keyword evidence="2 3" id="KW-0479">Metal-binding</keyword>
<dbReference type="PANTHER" id="PTHR13799">
    <property type="entry name" value="NGG1 INTERACTING FACTOR 3"/>
    <property type="match status" value="1"/>
</dbReference>
<dbReference type="PANTHER" id="PTHR13799:SF14">
    <property type="entry name" value="GTP CYCLOHYDROLASE 1 TYPE 2 HOMOLOG"/>
    <property type="match status" value="1"/>
</dbReference>
<comment type="similarity">
    <text evidence="1">Belongs to the GTP cyclohydrolase I type 2/NIF3 family.</text>
</comment>
<dbReference type="AlphaFoldDB" id="A0A2H0WZ51"/>
<gene>
    <name evidence="4" type="ORF">COT54_01910</name>
</gene>
<feature type="binding site" evidence="3">
    <location>
        <position position="70"/>
    </location>
    <ligand>
        <name>a divalent metal cation</name>
        <dbReference type="ChEBI" id="CHEBI:60240"/>
        <label>1</label>
    </ligand>
</feature>
<organism evidence="4 5">
    <name type="scientific">Candidatus Collierbacteria bacterium CG09_land_8_20_14_0_10_46_12</name>
    <dbReference type="NCBI Taxonomy" id="1974533"/>
    <lineage>
        <taxon>Bacteria</taxon>
        <taxon>Candidatus Collieribacteriota</taxon>
    </lineage>
</organism>
<name>A0A2H0WZ51_9BACT</name>
<feature type="binding site" evidence="3">
    <location>
        <position position="232"/>
    </location>
    <ligand>
        <name>a divalent metal cation</name>
        <dbReference type="ChEBI" id="CHEBI:60240"/>
        <label>1</label>
    </ligand>
</feature>
<evidence type="ECO:0000313" key="4">
    <source>
        <dbReference type="EMBL" id="PIS17950.1"/>
    </source>
</evidence>
<dbReference type="Proteomes" id="UP000229574">
    <property type="component" value="Unassembled WGS sequence"/>
</dbReference>
<dbReference type="Gene3D" id="3.40.1390.30">
    <property type="entry name" value="NIF3 (NGG1p interacting factor 3)-like"/>
    <property type="match status" value="2"/>
</dbReference>
<evidence type="ECO:0000256" key="2">
    <source>
        <dbReference type="ARBA" id="ARBA00022723"/>
    </source>
</evidence>